<dbReference type="STRING" id="1178515.SY83_20685"/>
<dbReference type="Proteomes" id="UP000076927">
    <property type="component" value="Chromosome"/>
</dbReference>
<reference evidence="1 2" key="1">
    <citation type="submission" date="2015-01" db="EMBL/GenBank/DDBJ databases">
        <title>Paenibacillus swuensis/DY6/whole genome sequencing.</title>
        <authorList>
            <person name="Kim M.K."/>
            <person name="Srinivasan S."/>
            <person name="Lee J.-J."/>
        </authorList>
    </citation>
    <scope>NUCLEOTIDE SEQUENCE [LARGE SCALE GENOMIC DNA]</scope>
    <source>
        <strain evidence="1 2">DY6</strain>
    </source>
</reference>
<evidence type="ECO:0008006" key="3">
    <source>
        <dbReference type="Google" id="ProtNLM"/>
    </source>
</evidence>
<dbReference type="KEGG" id="pswu:SY83_20685"/>
<sequence length="105" mass="12730">MEKVYFIPDDRLGIQIPMLEREWEEFSESERSFILEQWENIRGSIPTRIQAFERCIVQKQNELYDESDFERSCDLNWEIAALASCINDLQLWYRLNQEVDDRPHT</sequence>
<dbReference type="OrthoDB" id="2989999at2"/>
<gene>
    <name evidence="1" type="ORF">SY83_20685</name>
</gene>
<dbReference type="EMBL" id="CP011388">
    <property type="protein sequence ID" value="ANE48302.1"/>
    <property type="molecule type" value="Genomic_DNA"/>
</dbReference>
<dbReference type="PATRIC" id="fig|1178515.4.peg.4188"/>
<protein>
    <recommendedName>
        <fullName evidence="3">Radical SAM protein</fullName>
    </recommendedName>
</protein>
<proteinExistence type="predicted"/>
<accession>A0A172TMU4</accession>
<keyword evidence="2" id="KW-1185">Reference proteome</keyword>
<evidence type="ECO:0000313" key="2">
    <source>
        <dbReference type="Proteomes" id="UP000076927"/>
    </source>
</evidence>
<organism evidence="1 2">
    <name type="scientific">Paenibacillus swuensis</name>
    <dbReference type="NCBI Taxonomy" id="1178515"/>
    <lineage>
        <taxon>Bacteria</taxon>
        <taxon>Bacillati</taxon>
        <taxon>Bacillota</taxon>
        <taxon>Bacilli</taxon>
        <taxon>Bacillales</taxon>
        <taxon>Paenibacillaceae</taxon>
        <taxon>Paenibacillus</taxon>
    </lineage>
</organism>
<dbReference type="RefSeq" id="WP_068609982.1">
    <property type="nucleotide sequence ID" value="NZ_CP011388.1"/>
</dbReference>
<name>A0A172TMU4_9BACL</name>
<evidence type="ECO:0000313" key="1">
    <source>
        <dbReference type="EMBL" id="ANE48302.1"/>
    </source>
</evidence>
<dbReference type="AlphaFoldDB" id="A0A172TMU4"/>